<dbReference type="InterPro" id="IPR043741">
    <property type="entry name" value="DUF5686"/>
</dbReference>
<dbReference type="Gene3D" id="2.60.40.1120">
    <property type="entry name" value="Carboxypeptidase-like, regulatory domain"/>
    <property type="match status" value="1"/>
</dbReference>
<keyword evidence="1" id="KW-0732">Signal</keyword>
<dbReference type="EMBL" id="JBHUIM010000001">
    <property type="protein sequence ID" value="MFD2244747.1"/>
    <property type="molecule type" value="Genomic_DNA"/>
</dbReference>
<evidence type="ECO:0000313" key="3">
    <source>
        <dbReference type="Proteomes" id="UP001597374"/>
    </source>
</evidence>
<accession>A0ABW5CT43</accession>
<feature type="chain" id="PRO_5046676312" evidence="1">
    <location>
        <begin position="23"/>
        <end position="832"/>
    </location>
</feature>
<proteinExistence type="predicted"/>
<comment type="caution">
    <text evidence="2">The sequence shown here is derived from an EMBL/GenBank/DDBJ whole genome shotgun (WGS) entry which is preliminary data.</text>
</comment>
<dbReference type="Pfam" id="PF13715">
    <property type="entry name" value="CarbopepD_reg_2"/>
    <property type="match status" value="1"/>
</dbReference>
<dbReference type="Proteomes" id="UP001597374">
    <property type="component" value="Unassembled WGS sequence"/>
</dbReference>
<dbReference type="InterPro" id="IPR008969">
    <property type="entry name" value="CarboxyPept-like_regulatory"/>
</dbReference>
<dbReference type="SUPFAM" id="SSF49464">
    <property type="entry name" value="Carboxypeptidase regulatory domain-like"/>
    <property type="match status" value="1"/>
</dbReference>
<protein>
    <submittedName>
        <fullName evidence="2">DUF5686 family protein</fullName>
    </submittedName>
</protein>
<dbReference type="RefSeq" id="WP_250429877.1">
    <property type="nucleotide sequence ID" value="NZ_JALPRR010000002.1"/>
</dbReference>
<evidence type="ECO:0000313" key="2">
    <source>
        <dbReference type="EMBL" id="MFD2244747.1"/>
    </source>
</evidence>
<organism evidence="2 3">
    <name type="scientific">Pontibacter ruber</name>
    <dbReference type="NCBI Taxonomy" id="1343895"/>
    <lineage>
        <taxon>Bacteria</taxon>
        <taxon>Pseudomonadati</taxon>
        <taxon>Bacteroidota</taxon>
        <taxon>Cytophagia</taxon>
        <taxon>Cytophagales</taxon>
        <taxon>Hymenobacteraceae</taxon>
        <taxon>Pontibacter</taxon>
    </lineage>
</organism>
<evidence type="ECO:0000256" key="1">
    <source>
        <dbReference type="SAM" id="SignalP"/>
    </source>
</evidence>
<gene>
    <name evidence="2" type="ORF">ACFSKP_00680</name>
</gene>
<dbReference type="Pfam" id="PF18939">
    <property type="entry name" value="DUF5686"/>
    <property type="match status" value="1"/>
</dbReference>
<reference evidence="3" key="1">
    <citation type="journal article" date="2019" name="Int. J. Syst. Evol. Microbiol.">
        <title>The Global Catalogue of Microorganisms (GCM) 10K type strain sequencing project: providing services to taxonomists for standard genome sequencing and annotation.</title>
        <authorList>
            <consortium name="The Broad Institute Genomics Platform"/>
            <consortium name="The Broad Institute Genome Sequencing Center for Infectious Disease"/>
            <person name="Wu L."/>
            <person name="Ma J."/>
        </authorList>
    </citation>
    <scope>NUCLEOTIDE SEQUENCE [LARGE SCALE GENOMIC DNA]</scope>
    <source>
        <strain evidence="3">CGMCC 4.1782</strain>
    </source>
</reference>
<keyword evidence="3" id="KW-1185">Reference proteome</keyword>
<sequence>MIDLNKSILFLIVLFTSLASHAQTRISGKVTDATTGEALPFVGVYIRHTSIGTSTDENGVYNIRLTNVPDSLTVSYVGYQTQSQPVKKGLQAQVIDFKLSSGALKLQEVVIRPGENPAWEIMRRVVDNKKQHDKRKLTAYQYEAYTKMQFDVDNLTKQKRKVGLKSAITSIVDTSMFVTGEEGKKVLPFFLSESLSDFYYNRDPKKTKEVIKASKISGIGIQDGSLIAQVIGNSYQDYNFYQNWVSVLQKDFISPIADGWKLSYNYELLDSMYVGDDWCYKIKVEQKRPQDLAFNGHIWITSKSYALRKIDVAVSKSANINFVESIRLFQESLPTAAGAWLPVKTEARMKIAKLSENRPGVFAKVTTSARNVVVNQPNKAAFFDQPITLEVKANSSTEAYWEQHRHDTLSVADKQIYSTIESIKTSPKVERFTNLATVLATGYKKVGKVSIGPYPYTYAYNNVEGHRLQAGLKTNASFSDKLELSGYGAYGTDDRKVKYGAAARYILSRKHWSEVGISRREDLQQVGLMSDKLAASPFLMGFSRFGELKRPVFTKETSAYVQRDLFRGMTQRITLSNREFLPQFDFAYYAQQGNEPQQLVKDFTTTELTYYARFANNEVYVQNDNDRISLGNGSWPVFTMKYTLGLNDAVGSTVSYQRADVGMSQEFLMGRLGKANYRLEAGRIFSPVPYPLLEVHLGNETPFYYDQTFQLMNVFEFASDSYASLHYEQYFEGLLLNYLPLIKKLKWRTLATSNILYGSLSEKNLNLIPATGINGTELERFSTLQSKPYVELGYGIENIFKVLRVDAFHRLTYVDKPDAKKFGLKFSLQFKL</sequence>
<feature type="signal peptide" evidence="1">
    <location>
        <begin position="1"/>
        <end position="22"/>
    </location>
</feature>
<name>A0ABW5CT43_9BACT</name>